<dbReference type="EMBL" id="AEYI02001373">
    <property type="protein sequence ID" value="KFG38263.1"/>
    <property type="molecule type" value="Genomic_DNA"/>
</dbReference>
<dbReference type="Proteomes" id="UP000028828">
    <property type="component" value="Unassembled WGS sequence"/>
</dbReference>
<accession>A0A086K1J5</accession>
<feature type="transmembrane region" description="Helical" evidence="1">
    <location>
        <begin position="20"/>
        <end position="42"/>
    </location>
</feature>
<evidence type="ECO:0000313" key="2">
    <source>
        <dbReference type="EMBL" id="KFG38263.1"/>
    </source>
</evidence>
<keyword evidence="1" id="KW-0472">Membrane</keyword>
<keyword evidence="1 2" id="KW-0812">Transmembrane</keyword>
<organism evidence="2 3">
    <name type="scientific">Toxoplasma gondii p89</name>
    <dbReference type="NCBI Taxonomy" id="943119"/>
    <lineage>
        <taxon>Eukaryota</taxon>
        <taxon>Sar</taxon>
        <taxon>Alveolata</taxon>
        <taxon>Apicomplexa</taxon>
        <taxon>Conoidasida</taxon>
        <taxon>Coccidia</taxon>
        <taxon>Eucoccidiorida</taxon>
        <taxon>Eimeriorina</taxon>
        <taxon>Sarcocystidae</taxon>
        <taxon>Toxoplasma</taxon>
    </lineage>
</organism>
<name>A0A086K1J5_TOXGO</name>
<proteinExistence type="predicted"/>
<keyword evidence="1" id="KW-1133">Transmembrane helix</keyword>
<gene>
    <name evidence="2" type="ORF">TGP89_219175</name>
</gene>
<protein>
    <submittedName>
        <fullName evidence="2">Putative transmembrane protein</fullName>
    </submittedName>
</protein>
<evidence type="ECO:0000256" key="1">
    <source>
        <dbReference type="SAM" id="Phobius"/>
    </source>
</evidence>
<evidence type="ECO:0000313" key="3">
    <source>
        <dbReference type="Proteomes" id="UP000028828"/>
    </source>
</evidence>
<dbReference type="OrthoDB" id="10297481at2759"/>
<dbReference type="VEuPathDB" id="ToxoDB:TGP89_219175"/>
<reference evidence="2 3" key="1">
    <citation type="submission" date="2014-03" db="EMBL/GenBank/DDBJ databases">
        <authorList>
            <person name="Sibley D."/>
            <person name="Venepally P."/>
            <person name="Karamycheva S."/>
            <person name="Hadjithomas M."/>
            <person name="Khan A."/>
            <person name="Brunk B."/>
            <person name="Roos D."/>
            <person name="Caler E."/>
            <person name="Lorenzi H."/>
        </authorList>
    </citation>
    <scope>NUCLEOTIDE SEQUENCE [LARGE SCALE GENOMIC DNA]</scope>
    <source>
        <strain evidence="3">p89</strain>
    </source>
</reference>
<comment type="caution">
    <text evidence="2">The sequence shown here is derived from an EMBL/GenBank/DDBJ whole genome shotgun (WGS) entry which is preliminary data.</text>
</comment>
<sequence>MPRAVLLARNYSAHEFTEDGNAFFFVAVMFLKDAYNFVFSLHRISRTCNQRRKFTVLNLITRVIVARWIPVVTTKGNETQPRLALSPFNIVVYNTQALLRWKRVSMWSVKLWNPLRDLKTESHRLFRFECV</sequence>
<dbReference type="AlphaFoldDB" id="A0A086K1J5"/>